<dbReference type="PATRIC" id="fig|1127699.3.peg.1475"/>
<comment type="caution">
    <text evidence="3">The sequence shown here is derived from an EMBL/GenBank/DDBJ whole genome shotgun (WGS) entry which is preliminary data.</text>
</comment>
<protein>
    <submittedName>
        <fullName evidence="3">Vitamin B12 dependent methionine synthase, activation domain protein</fullName>
    </submittedName>
</protein>
<dbReference type="GO" id="GO:0008705">
    <property type="term" value="F:methionine synthase activity"/>
    <property type="evidence" value="ECO:0007669"/>
    <property type="project" value="InterPro"/>
</dbReference>
<dbReference type="EMBL" id="AMEP01000098">
    <property type="protein sequence ID" value="EKX99651.1"/>
    <property type="molecule type" value="Genomic_DNA"/>
</dbReference>
<evidence type="ECO:0000313" key="3">
    <source>
        <dbReference type="EMBL" id="EKX99651.1"/>
    </source>
</evidence>
<dbReference type="Gene3D" id="1.10.288.10">
    <property type="entry name" value="Cobalamin-dependent Methionine Synthase, domain 2"/>
    <property type="match status" value="1"/>
</dbReference>
<dbReference type="GO" id="GO:0032259">
    <property type="term" value="P:methylation"/>
    <property type="evidence" value="ECO:0007669"/>
    <property type="project" value="UniProtKB-KW"/>
</dbReference>
<dbReference type="SUPFAM" id="SSF56507">
    <property type="entry name" value="Methionine synthase activation domain-like"/>
    <property type="match status" value="1"/>
</dbReference>
<organism evidence="3 4">
    <name type="scientific">Hoylesella saccharolytica F0055</name>
    <dbReference type="NCBI Taxonomy" id="1127699"/>
    <lineage>
        <taxon>Bacteria</taxon>
        <taxon>Pseudomonadati</taxon>
        <taxon>Bacteroidota</taxon>
        <taxon>Bacteroidia</taxon>
        <taxon>Bacteroidales</taxon>
        <taxon>Prevotellaceae</taxon>
        <taxon>Hoylesella</taxon>
    </lineage>
</organism>
<dbReference type="STRING" id="1127699.HMPREF9151_01597"/>
<dbReference type="InterPro" id="IPR037010">
    <property type="entry name" value="VitB12-dep_Met_synth_activ_sf"/>
</dbReference>
<dbReference type="HOGENOM" id="CLU_058052_0_0_10"/>
<feature type="domain" description="AdoMet activation" evidence="2">
    <location>
        <begin position="1"/>
        <end position="279"/>
    </location>
</feature>
<dbReference type="Proteomes" id="UP000010433">
    <property type="component" value="Unassembled WGS sequence"/>
</dbReference>
<dbReference type="Gene3D" id="3.10.196.10">
    <property type="entry name" value="Vitamin B12-dependent methionine synthase, activation domain"/>
    <property type="match status" value="1"/>
</dbReference>
<name>L1N8W6_9BACT</name>
<sequence length="279" mass="32674">MEVYERMIKRLVYRVSDIRPYINWLYFYHTWSMNGKPKEEKEKLRVEAETMLDEFETRYKTYAVFGIFDANSDEDDILIGDVRLPLLRQQRAKDNCSPHLCLSDFLRPLSSCIKDKVGAFATTVDTGMEFDYKHDDFRQMMAKVLAERLAEGTAEKMHEDVRRTYWGYAPDEHFTPEELHREMYQGIRPAIGYPSLPDTSVNFILNELIGMSRIGIHLTETGMMQPHASVSGLMFAHPRAKYFDLGKIGEDQLRDYALRRRIPVEMMRKFLASSLVCNR</sequence>
<keyword evidence="1" id="KW-0808">Transferase</keyword>
<keyword evidence="1" id="KW-0489">Methyltransferase</keyword>
<dbReference type="AlphaFoldDB" id="L1N8W6"/>
<dbReference type="PROSITE" id="PS50974">
    <property type="entry name" value="ADOMET_ACTIVATION"/>
    <property type="match status" value="1"/>
</dbReference>
<evidence type="ECO:0000256" key="1">
    <source>
        <dbReference type="PROSITE-ProRule" id="PRU00346"/>
    </source>
</evidence>
<keyword evidence="4" id="KW-1185">Reference proteome</keyword>
<proteinExistence type="predicted"/>
<dbReference type="InterPro" id="IPR050554">
    <property type="entry name" value="Met_Synthase/Corrinoid"/>
</dbReference>
<evidence type="ECO:0000259" key="2">
    <source>
        <dbReference type="PROSITE" id="PS50974"/>
    </source>
</evidence>
<evidence type="ECO:0000313" key="4">
    <source>
        <dbReference type="Proteomes" id="UP000010433"/>
    </source>
</evidence>
<reference evidence="3 4" key="1">
    <citation type="submission" date="2012-05" db="EMBL/GenBank/DDBJ databases">
        <authorList>
            <person name="Weinstock G."/>
            <person name="Sodergren E."/>
            <person name="Lobos E.A."/>
            <person name="Fulton L."/>
            <person name="Fulton R."/>
            <person name="Courtney L."/>
            <person name="Fronick C."/>
            <person name="O'Laughlin M."/>
            <person name="Godfrey J."/>
            <person name="Wilson R.M."/>
            <person name="Miner T."/>
            <person name="Farmer C."/>
            <person name="Delehaunty K."/>
            <person name="Cordes M."/>
            <person name="Minx P."/>
            <person name="Tomlinson C."/>
            <person name="Chen J."/>
            <person name="Wollam A."/>
            <person name="Pepin K.H."/>
            <person name="Bhonagiri V."/>
            <person name="Zhang X."/>
            <person name="Suruliraj S."/>
            <person name="Warren W."/>
            <person name="Mitreva M."/>
            <person name="Mardis E.R."/>
            <person name="Wilson R.K."/>
        </authorList>
    </citation>
    <scope>NUCLEOTIDE SEQUENCE [LARGE SCALE GENOMIC DNA]</scope>
    <source>
        <strain evidence="3 4">F0055</strain>
    </source>
</reference>
<dbReference type="PANTHER" id="PTHR45833">
    <property type="entry name" value="METHIONINE SYNTHASE"/>
    <property type="match status" value="1"/>
</dbReference>
<accession>L1N8W6</accession>
<dbReference type="GO" id="GO:0005829">
    <property type="term" value="C:cytosol"/>
    <property type="evidence" value="ECO:0007669"/>
    <property type="project" value="TreeGrafter"/>
</dbReference>
<dbReference type="Pfam" id="PF02965">
    <property type="entry name" value="Met_synt_B12"/>
    <property type="match status" value="1"/>
</dbReference>
<gene>
    <name evidence="3" type="ORF">HMPREF9151_01597</name>
</gene>
<dbReference type="InterPro" id="IPR004223">
    <property type="entry name" value="VitB12-dep_Met_synth_activ_dom"/>
</dbReference>